<organism evidence="3 4">
    <name type="scientific">Cardiosporidium cionae</name>
    <dbReference type="NCBI Taxonomy" id="476202"/>
    <lineage>
        <taxon>Eukaryota</taxon>
        <taxon>Sar</taxon>
        <taxon>Alveolata</taxon>
        <taxon>Apicomplexa</taxon>
        <taxon>Aconoidasida</taxon>
        <taxon>Nephromycida</taxon>
        <taxon>Cardiosporidium</taxon>
    </lineage>
</organism>
<feature type="compositionally biased region" description="Low complexity" evidence="2">
    <location>
        <begin position="409"/>
        <end position="423"/>
    </location>
</feature>
<evidence type="ECO:0000256" key="1">
    <source>
        <dbReference type="ARBA" id="ARBA00007218"/>
    </source>
</evidence>
<comment type="similarity">
    <text evidence="1">Belongs to the FAM98 family.</text>
</comment>
<name>A0ABQ7J9H1_9APIC</name>
<dbReference type="PANTHER" id="PTHR31353:SF1">
    <property type="entry name" value="PROTEIN FAM98B"/>
    <property type="match status" value="1"/>
</dbReference>
<evidence type="ECO:0000256" key="2">
    <source>
        <dbReference type="SAM" id="MobiDB-lite"/>
    </source>
</evidence>
<feature type="region of interest" description="Disordered" evidence="2">
    <location>
        <begin position="363"/>
        <end position="447"/>
    </location>
</feature>
<gene>
    <name evidence="3" type="ORF">IE077_002981</name>
</gene>
<keyword evidence="4" id="KW-1185">Reference proteome</keyword>
<dbReference type="EMBL" id="JADAQX010000338">
    <property type="protein sequence ID" value="KAF8820637.1"/>
    <property type="molecule type" value="Genomic_DNA"/>
</dbReference>
<dbReference type="Proteomes" id="UP000823046">
    <property type="component" value="Unassembled WGS sequence"/>
</dbReference>
<comment type="caution">
    <text evidence="3">The sequence shown here is derived from an EMBL/GenBank/DDBJ whole genome shotgun (WGS) entry which is preliminary data.</text>
</comment>
<accession>A0ABQ7J9H1</accession>
<sequence length="447" mass="51282">MASQMNSLQQLHDLLVDCFDYINDRPCVLLQPYETLVLLLEEYFYGFIQLILQEIFSLDGEVSIREKEDHLAVDKAASSSHSKEIQLKVSVVNSLRSRDYYLSFELTAESLQDFNYRLEVFYEILFDLMACRLSTGKKLQNRLAFSFSREDYLSGFYKVIKNIHDQVSPSSLSYSEKEETQRTEKNIPTEEALIQQLKTLTLIFKDPHYTPPPLPSHWIFQDFPKFPPHLEALMAIITQLNREYALRQSLLLRRFDISIQCFLQSSLAKANESLLYDVLISLVKWKCKQYSHGIYVWDICTADTSLFNFERISSKFSVASAVKKVTIGELKNRGGIPEGYSMKDVRNDVRKANFSLSKNSQSGKNFFGNSMRTSPSEEKSFVHSPAISSRGGRSDFDRFLNAQNNTPAGRTNSSSSYSQSSYGRQRRGESGGYSGGRMHGRGRRQER</sequence>
<proteinExistence type="inferred from homology"/>
<feature type="compositionally biased region" description="Basic residues" evidence="2">
    <location>
        <begin position="438"/>
        <end position="447"/>
    </location>
</feature>
<protein>
    <submittedName>
        <fullName evidence="3">Uncharacterized protein</fullName>
    </submittedName>
</protein>
<dbReference type="PANTHER" id="PTHR31353">
    <property type="entry name" value="FAM98"/>
    <property type="match status" value="1"/>
</dbReference>
<reference evidence="3 4" key="1">
    <citation type="journal article" date="2020" name="bioRxiv">
        <title>Metabolic contributions of an alphaproteobacterial endosymbiont in the apicomplexan Cardiosporidium cionae.</title>
        <authorList>
            <person name="Hunter E.S."/>
            <person name="Paight C.J."/>
            <person name="Lane C.E."/>
        </authorList>
    </citation>
    <scope>NUCLEOTIDE SEQUENCE [LARGE SCALE GENOMIC DNA]</scope>
    <source>
        <strain evidence="3">ESH_2018</strain>
    </source>
</reference>
<feature type="compositionally biased region" description="Polar residues" evidence="2">
    <location>
        <begin position="363"/>
        <end position="374"/>
    </location>
</feature>
<evidence type="ECO:0000313" key="3">
    <source>
        <dbReference type="EMBL" id="KAF8820637.1"/>
    </source>
</evidence>
<evidence type="ECO:0000313" key="4">
    <source>
        <dbReference type="Proteomes" id="UP000823046"/>
    </source>
</evidence>
<dbReference type="Pfam" id="PF10239">
    <property type="entry name" value="DUF2465"/>
    <property type="match status" value="1"/>
</dbReference>
<dbReference type="InterPro" id="IPR018797">
    <property type="entry name" value="FAM98"/>
</dbReference>